<dbReference type="KEGG" id="peu:105134653"/>
<accession>A0AAJ6Y027</accession>
<dbReference type="RefSeq" id="XP_011037439.1">
    <property type="nucleotide sequence ID" value="XM_011039137.1"/>
</dbReference>
<protein>
    <submittedName>
        <fullName evidence="2">Pentatricopeptide repeat-containing protein At1g12700, mitochondrial</fullName>
    </submittedName>
</protein>
<dbReference type="Proteomes" id="UP000694918">
    <property type="component" value="Unplaced"/>
</dbReference>
<gene>
    <name evidence="2" type="primary">LOC105134653</name>
</gene>
<dbReference type="InterPro" id="IPR011990">
    <property type="entry name" value="TPR-like_helical_dom_sf"/>
</dbReference>
<keyword evidence="1" id="KW-1185">Reference proteome</keyword>
<name>A0AAJ6Y027_POPEU</name>
<dbReference type="GeneID" id="105134653"/>
<organism evidence="1 2">
    <name type="scientific">Populus euphratica</name>
    <name type="common">Euphrates poplar</name>
    <dbReference type="NCBI Taxonomy" id="75702"/>
    <lineage>
        <taxon>Eukaryota</taxon>
        <taxon>Viridiplantae</taxon>
        <taxon>Streptophyta</taxon>
        <taxon>Embryophyta</taxon>
        <taxon>Tracheophyta</taxon>
        <taxon>Spermatophyta</taxon>
        <taxon>Magnoliopsida</taxon>
        <taxon>eudicotyledons</taxon>
        <taxon>Gunneridae</taxon>
        <taxon>Pentapetalae</taxon>
        <taxon>rosids</taxon>
        <taxon>fabids</taxon>
        <taxon>Malpighiales</taxon>
        <taxon>Salicaceae</taxon>
        <taxon>Saliceae</taxon>
        <taxon>Populus</taxon>
    </lineage>
</organism>
<proteinExistence type="predicted"/>
<sequence>MPSMKPRSMTKNCVTNNVQNRLREEAGRVLEAKELFKDIRAQSHFPDLMTYSTLLDGLRKQGSRNLKDVLELFSELSQMAAA</sequence>
<dbReference type="Gene3D" id="1.25.40.10">
    <property type="entry name" value="Tetratricopeptide repeat domain"/>
    <property type="match status" value="1"/>
</dbReference>
<reference evidence="2" key="1">
    <citation type="submission" date="2025-08" db="UniProtKB">
        <authorList>
            <consortium name="RefSeq"/>
        </authorList>
    </citation>
    <scope>IDENTIFICATION</scope>
</reference>
<evidence type="ECO:0000313" key="2">
    <source>
        <dbReference type="RefSeq" id="XP_011037439.1"/>
    </source>
</evidence>
<evidence type="ECO:0000313" key="1">
    <source>
        <dbReference type="Proteomes" id="UP000694918"/>
    </source>
</evidence>
<dbReference type="AlphaFoldDB" id="A0AAJ6Y027"/>